<feature type="compositionally biased region" description="Basic residues" evidence="1">
    <location>
        <begin position="99"/>
        <end position="111"/>
    </location>
</feature>
<dbReference type="Proteomes" id="UP001266305">
    <property type="component" value="Unassembled WGS sequence"/>
</dbReference>
<keyword evidence="3" id="KW-1185">Reference proteome</keyword>
<accession>A0ABQ9V1M3</accession>
<feature type="compositionally biased region" description="Basic and acidic residues" evidence="1">
    <location>
        <begin position="1"/>
        <end position="40"/>
    </location>
</feature>
<feature type="compositionally biased region" description="Basic and acidic residues" evidence="1">
    <location>
        <begin position="84"/>
        <end position="93"/>
    </location>
</feature>
<evidence type="ECO:0000313" key="3">
    <source>
        <dbReference type="Proteomes" id="UP001266305"/>
    </source>
</evidence>
<proteinExistence type="predicted"/>
<evidence type="ECO:0000313" key="2">
    <source>
        <dbReference type="EMBL" id="KAK2102900.1"/>
    </source>
</evidence>
<name>A0ABQ9V1M3_SAGOE</name>
<sequence>MSYGESRRAGPEEGLEQREGKSHVMEQASDSHRPAQDKSQCKCRISTLHPTWREAARWTLGQGVQLDNSSTAIISWEALLKQTQREAPAEPSRETYPGRMHHALGRARGPR</sequence>
<reference evidence="2 3" key="1">
    <citation type="submission" date="2023-05" db="EMBL/GenBank/DDBJ databases">
        <title>B98-5 Cell Line De Novo Hybrid Assembly: An Optical Mapping Approach.</title>
        <authorList>
            <person name="Kananen K."/>
            <person name="Auerbach J.A."/>
            <person name="Kautto E."/>
            <person name="Blachly J.S."/>
        </authorList>
    </citation>
    <scope>NUCLEOTIDE SEQUENCE [LARGE SCALE GENOMIC DNA]</scope>
    <source>
        <strain evidence="2">B95-8</strain>
        <tissue evidence="2">Cell line</tissue>
    </source>
</reference>
<comment type="caution">
    <text evidence="2">The sequence shown here is derived from an EMBL/GenBank/DDBJ whole genome shotgun (WGS) entry which is preliminary data.</text>
</comment>
<feature type="region of interest" description="Disordered" evidence="1">
    <location>
        <begin position="84"/>
        <end position="111"/>
    </location>
</feature>
<dbReference type="EMBL" id="JASSZA010000009">
    <property type="protein sequence ID" value="KAK2102900.1"/>
    <property type="molecule type" value="Genomic_DNA"/>
</dbReference>
<gene>
    <name evidence="2" type="ORF">P7K49_020567</name>
</gene>
<protein>
    <submittedName>
        <fullName evidence="2">Uncharacterized protein</fullName>
    </submittedName>
</protein>
<evidence type="ECO:0000256" key="1">
    <source>
        <dbReference type="SAM" id="MobiDB-lite"/>
    </source>
</evidence>
<feature type="region of interest" description="Disordered" evidence="1">
    <location>
        <begin position="1"/>
        <end position="42"/>
    </location>
</feature>
<organism evidence="2 3">
    <name type="scientific">Saguinus oedipus</name>
    <name type="common">Cotton-top tamarin</name>
    <name type="synonym">Oedipomidas oedipus</name>
    <dbReference type="NCBI Taxonomy" id="9490"/>
    <lineage>
        <taxon>Eukaryota</taxon>
        <taxon>Metazoa</taxon>
        <taxon>Chordata</taxon>
        <taxon>Craniata</taxon>
        <taxon>Vertebrata</taxon>
        <taxon>Euteleostomi</taxon>
        <taxon>Mammalia</taxon>
        <taxon>Eutheria</taxon>
        <taxon>Euarchontoglires</taxon>
        <taxon>Primates</taxon>
        <taxon>Haplorrhini</taxon>
        <taxon>Platyrrhini</taxon>
        <taxon>Cebidae</taxon>
        <taxon>Callitrichinae</taxon>
        <taxon>Saguinus</taxon>
    </lineage>
</organism>